<dbReference type="PANTHER" id="PTHR24260:SF136">
    <property type="entry name" value="GH08193P-RELATED"/>
    <property type="match status" value="1"/>
</dbReference>
<organism evidence="2 3">
    <name type="scientific">Zophobas morio</name>
    <dbReference type="NCBI Taxonomy" id="2755281"/>
    <lineage>
        <taxon>Eukaryota</taxon>
        <taxon>Metazoa</taxon>
        <taxon>Ecdysozoa</taxon>
        <taxon>Arthropoda</taxon>
        <taxon>Hexapoda</taxon>
        <taxon>Insecta</taxon>
        <taxon>Pterygota</taxon>
        <taxon>Neoptera</taxon>
        <taxon>Endopterygota</taxon>
        <taxon>Coleoptera</taxon>
        <taxon>Polyphaga</taxon>
        <taxon>Cucujiformia</taxon>
        <taxon>Tenebrionidae</taxon>
        <taxon>Zophobas</taxon>
    </lineage>
</organism>
<evidence type="ECO:0000313" key="2">
    <source>
        <dbReference type="EMBL" id="KAJ3656390.1"/>
    </source>
</evidence>
<keyword evidence="3" id="KW-1185">Reference proteome</keyword>
<dbReference type="InterPro" id="IPR001254">
    <property type="entry name" value="Trypsin_dom"/>
</dbReference>
<dbReference type="GO" id="GO:0006508">
    <property type="term" value="P:proteolysis"/>
    <property type="evidence" value="ECO:0007669"/>
    <property type="project" value="InterPro"/>
</dbReference>
<feature type="domain" description="Peptidase S1" evidence="1">
    <location>
        <begin position="1"/>
        <end position="91"/>
    </location>
</feature>
<dbReference type="InterPro" id="IPR043504">
    <property type="entry name" value="Peptidase_S1_PA_chymotrypsin"/>
</dbReference>
<dbReference type="AlphaFoldDB" id="A0AA38MGJ3"/>
<protein>
    <recommendedName>
        <fullName evidence="1">Peptidase S1 domain-containing protein</fullName>
    </recommendedName>
</protein>
<reference evidence="2" key="1">
    <citation type="journal article" date="2023" name="G3 (Bethesda)">
        <title>Whole genome assemblies of Zophobas morio and Tenebrio molitor.</title>
        <authorList>
            <person name="Kaur S."/>
            <person name="Stinson S.A."/>
            <person name="diCenzo G.C."/>
        </authorList>
    </citation>
    <scope>NUCLEOTIDE SEQUENCE</scope>
    <source>
        <strain evidence="2">QUZm001</strain>
    </source>
</reference>
<dbReference type="InterPro" id="IPR009003">
    <property type="entry name" value="Peptidase_S1_PA"/>
</dbReference>
<proteinExistence type="predicted"/>
<sequence>MQVTLTAVSDAECRITYGSQLAENMVCFEGNYNEGNCFGDSGSPITQYISRGYVIAHAISSFFSANGCESTDPSGYTKLFPYSDWIHNVIYNNNYKIMPSI</sequence>
<dbReference type="PROSITE" id="PS50240">
    <property type="entry name" value="TRYPSIN_DOM"/>
    <property type="match status" value="1"/>
</dbReference>
<dbReference type="GO" id="GO:0004252">
    <property type="term" value="F:serine-type endopeptidase activity"/>
    <property type="evidence" value="ECO:0007669"/>
    <property type="project" value="InterPro"/>
</dbReference>
<dbReference type="SUPFAM" id="SSF50494">
    <property type="entry name" value="Trypsin-like serine proteases"/>
    <property type="match status" value="1"/>
</dbReference>
<evidence type="ECO:0000313" key="3">
    <source>
        <dbReference type="Proteomes" id="UP001168821"/>
    </source>
</evidence>
<dbReference type="InterPro" id="IPR051333">
    <property type="entry name" value="CLIP_Serine_Protease"/>
</dbReference>
<dbReference type="Proteomes" id="UP001168821">
    <property type="component" value="Unassembled WGS sequence"/>
</dbReference>
<evidence type="ECO:0000259" key="1">
    <source>
        <dbReference type="PROSITE" id="PS50240"/>
    </source>
</evidence>
<name>A0AA38MGJ3_9CUCU</name>
<accession>A0AA38MGJ3</accession>
<dbReference type="EMBL" id="JALNTZ010000004">
    <property type="protein sequence ID" value="KAJ3656390.1"/>
    <property type="molecule type" value="Genomic_DNA"/>
</dbReference>
<dbReference type="PANTHER" id="PTHR24260">
    <property type="match status" value="1"/>
</dbReference>
<dbReference type="Pfam" id="PF00089">
    <property type="entry name" value="Trypsin"/>
    <property type="match status" value="1"/>
</dbReference>
<dbReference type="Gene3D" id="2.40.10.10">
    <property type="entry name" value="Trypsin-like serine proteases"/>
    <property type="match status" value="1"/>
</dbReference>
<gene>
    <name evidence="2" type="ORF">Zmor_015472</name>
</gene>
<comment type="caution">
    <text evidence="2">The sequence shown here is derived from an EMBL/GenBank/DDBJ whole genome shotgun (WGS) entry which is preliminary data.</text>
</comment>